<evidence type="ECO:0000256" key="1">
    <source>
        <dbReference type="SAM" id="Coils"/>
    </source>
</evidence>
<dbReference type="OMA" id="RNMMNED"/>
<name>A0A1Y1JHH4_PLAGO</name>
<reference evidence="4" key="1">
    <citation type="submission" date="2017-04" db="EMBL/GenBank/DDBJ databases">
        <title>Plasmodium gonderi genome.</title>
        <authorList>
            <person name="Arisue N."/>
            <person name="Honma H."/>
            <person name="Kawai S."/>
            <person name="Tougan T."/>
            <person name="Tanabe K."/>
            <person name="Horii T."/>
        </authorList>
    </citation>
    <scope>NUCLEOTIDE SEQUENCE [LARGE SCALE GENOMIC DNA]</scope>
    <source>
        <strain evidence="4">ATCC 30045</strain>
    </source>
</reference>
<dbReference type="Proteomes" id="UP000195521">
    <property type="component" value="Unassembled WGS sequence"/>
</dbReference>
<feature type="region of interest" description="Disordered" evidence="2">
    <location>
        <begin position="20"/>
        <end position="54"/>
    </location>
</feature>
<accession>A0A1Y1JHH4</accession>
<feature type="region of interest" description="Disordered" evidence="2">
    <location>
        <begin position="1194"/>
        <end position="1217"/>
    </location>
</feature>
<keyword evidence="4" id="KW-1185">Reference proteome</keyword>
<sequence length="1424" mass="165711">MENFFTKKVQNVFAILKKKNNKEEGDNTRCENKTNKSDKDGMHPKDTSTLDSLSTEKKGLKNDIIISSDKIENRSTEEKENTDHNVNKKRKLMKLHNNENVYLIDNFINIKKCSETNYTNEEDMKKIGTTITPITFGTSSSASMVTLNTTSICNFLLPKKGEKGEKDEKDEKSEKNEEDKNEKKKKTLEPSPINSNEQNNDDIVQAEGGLEQTPAINSGDIIEIVDDLNEGKETNLIHITHVNPKEREEKSINEKKKNNQKEQQKAYGFLKSTMEKKNTKIKKQKTNHSISSINNSNQKENSNFMKNNGDGKRVNRIDEIFKSLIIEQNEKKEKQLNNSKSDNISDQMIHISTTDCISIIDEIEIDHKITDETTQEANEHTPNGTMGTITNRTVSSNHETIAKKKTPEWDGENGSLCTRGKEFKGGGSLKIECNHINSKALIIDTGADEQLKGLAQKETKEIIKNTQDEEINISTGRIEESEKIDIQTEISCMGEDIKTNETKVKDEQKLNVQIENEKSEFERDQKYKWKENNKNSLKFEHNKNETYDTDNLRTKFPEFAMDQSKKLINETNEFFNMYNLNLKIEHLPINIPDDLKALIEKKRKIVNTINDYKNELKEKRNISKRDEKYIKIKSQHGDALNTNLDVSKIESDCDKKENKNEPTINNHVTHNDEGDVLENAKHFITCLKSEEAMPELSDIEEKTINNNMKEFPKCKDLDIDKCETDVDESELVHITTNDKNNISCIETLNHPEDIFNEDEMKKGNSRLNIKKKRKPDDKKVEKVSNSFDDLNYLGDSDKEIVEREYNNFLNVFAKMNMGNCSKECDTNEVHEQSDMKNLNEFAEPTEAKDQSENIPSDEKDEASIVDKNITNYDKCKVNIIESGNVEKEEFIKNVMKSLTMNSNEEENYLKYKKIKNEEIKFKKLKKIITEIKIKEKKIDVLLSNHRNFFKYTNMYRHRHFLHEKMLINWSYVENIINKKNDIRNRNLPFQLLELDENLAENIQKTYDDILLDDFSGIIITLNTNSFSTAVDGNSIHISKIICGCLVEYLSTSELNIKCIWAHPFLSAKSTYHILCAFLPRAILEAFLNNNTCSENNSTHKQLFNSSCIEKQDQKDEIQEKESKQKRKKSFYDRLHQLKESNSNDPKKYNKSQNHYTNEEECYFSNFAAQQYPATYFLNFNKEWATLLNNSADSSGEYLNSRNEHSRPHTYPTWNTNDMDKETEGENKLNVKNGGNFLYIIFSDIDIFPRQCYLLLCSYKYMCLNMHYDTDCYSEHYDLDLKNIQKENIGKTTELSNVCPCSSIKNTNSDAEESYERIIGCSELYMYYMIPKKEERESLGLLKRKGWRDLISTTFDEDIHENISRIVKIRTNINNLYDHISMQNKLCEKIYNSTYINKYEWCGLKIKDIRNMMNEDFNFESPKKK</sequence>
<feature type="region of interest" description="Disordered" evidence="2">
    <location>
        <begin position="652"/>
        <end position="671"/>
    </location>
</feature>
<feature type="coiled-coil region" evidence="1">
    <location>
        <begin position="595"/>
        <end position="622"/>
    </location>
</feature>
<dbReference type="OrthoDB" id="364014at2759"/>
<dbReference type="RefSeq" id="XP_028543687.1">
    <property type="nucleotide sequence ID" value="XM_028687886.1"/>
</dbReference>
<feature type="compositionally biased region" description="Basic and acidic residues" evidence="2">
    <location>
        <begin position="21"/>
        <end position="54"/>
    </location>
</feature>
<feature type="region of interest" description="Disordered" evidence="2">
    <location>
        <begin position="279"/>
        <end position="310"/>
    </location>
</feature>
<gene>
    <name evidence="3" type="ORF">PGO_092980</name>
</gene>
<evidence type="ECO:0000313" key="3">
    <source>
        <dbReference type="EMBL" id="GAW81098.1"/>
    </source>
</evidence>
<feature type="region of interest" description="Disordered" evidence="2">
    <location>
        <begin position="244"/>
        <end position="263"/>
    </location>
</feature>
<organism evidence="3 4">
    <name type="scientific">Plasmodium gonderi</name>
    <dbReference type="NCBI Taxonomy" id="77519"/>
    <lineage>
        <taxon>Eukaryota</taxon>
        <taxon>Sar</taxon>
        <taxon>Alveolata</taxon>
        <taxon>Apicomplexa</taxon>
        <taxon>Aconoidasida</taxon>
        <taxon>Haemosporida</taxon>
        <taxon>Plasmodiidae</taxon>
        <taxon>Plasmodium</taxon>
        <taxon>Plasmodium (Plasmodium)</taxon>
    </lineage>
</organism>
<evidence type="ECO:0000256" key="2">
    <source>
        <dbReference type="SAM" id="MobiDB-lite"/>
    </source>
</evidence>
<keyword evidence="1" id="KW-0175">Coiled coil</keyword>
<dbReference type="EMBL" id="BDQF01000010">
    <property type="protein sequence ID" value="GAW81098.1"/>
    <property type="molecule type" value="Genomic_DNA"/>
</dbReference>
<comment type="caution">
    <text evidence="3">The sequence shown here is derived from an EMBL/GenBank/DDBJ whole genome shotgun (WGS) entry which is preliminary data.</text>
</comment>
<evidence type="ECO:0000313" key="4">
    <source>
        <dbReference type="Proteomes" id="UP000195521"/>
    </source>
</evidence>
<protein>
    <submittedName>
        <fullName evidence="3">Uncharacterized protein</fullName>
    </submittedName>
</protein>
<feature type="compositionally biased region" description="Low complexity" evidence="2">
    <location>
        <begin position="287"/>
        <end position="303"/>
    </location>
</feature>
<proteinExistence type="predicted"/>
<feature type="region of interest" description="Disordered" evidence="2">
    <location>
        <begin position="162"/>
        <end position="200"/>
    </location>
</feature>
<feature type="compositionally biased region" description="Basic and acidic residues" evidence="2">
    <location>
        <begin position="162"/>
        <end position="182"/>
    </location>
</feature>
<dbReference type="GeneID" id="39747816"/>